<feature type="region of interest" description="Disordered" evidence="11">
    <location>
        <begin position="369"/>
        <end position="413"/>
    </location>
</feature>
<evidence type="ECO:0000256" key="11">
    <source>
        <dbReference type="SAM" id="MobiDB-lite"/>
    </source>
</evidence>
<organism evidence="12 13">
    <name type="scientific">Eimeria necatrix</name>
    <dbReference type="NCBI Taxonomy" id="51315"/>
    <lineage>
        <taxon>Eukaryota</taxon>
        <taxon>Sar</taxon>
        <taxon>Alveolata</taxon>
        <taxon>Apicomplexa</taxon>
        <taxon>Conoidasida</taxon>
        <taxon>Coccidia</taxon>
        <taxon>Eucoccidiorida</taxon>
        <taxon>Eimeriorina</taxon>
        <taxon>Eimeriidae</taxon>
        <taxon>Eimeria</taxon>
    </lineage>
</organism>
<gene>
    <name evidence="12" type="ORF">ENH_00047850</name>
</gene>
<feature type="compositionally biased region" description="Polar residues" evidence="11">
    <location>
        <begin position="234"/>
        <end position="243"/>
    </location>
</feature>
<dbReference type="PROSITE" id="PS50082">
    <property type="entry name" value="WD_REPEATS_2"/>
    <property type="match status" value="1"/>
</dbReference>
<dbReference type="Pfam" id="PF00400">
    <property type="entry name" value="WD40"/>
    <property type="match status" value="1"/>
</dbReference>
<keyword evidence="4" id="KW-0677">Repeat</keyword>
<feature type="compositionally biased region" description="Polar residues" evidence="11">
    <location>
        <begin position="30"/>
        <end position="43"/>
    </location>
</feature>
<dbReference type="SMART" id="SM00320">
    <property type="entry name" value="WD40"/>
    <property type="match status" value="3"/>
</dbReference>
<feature type="region of interest" description="Disordered" evidence="11">
    <location>
        <begin position="220"/>
        <end position="292"/>
    </location>
</feature>
<feature type="compositionally biased region" description="Low complexity" evidence="11">
    <location>
        <begin position="541"/>
        <end position="555"/>
    </location>
</feature>
<feature type="repeat" description="WD" evidence="10">
    <location>
        <begin position="713"/>
        <end position="755"/>
    </location>
</feature>
<accession>U6MV26</accession>
<keyword evidence="13" id="KW-1185">Reference proteome</keyword>
<protein>
    <recommendedName>
        <fullName evidence="8">Dynein axonemal intermediate chain 4</fullName>
    </recommendedName>
    <alternativeName>
        <fullName evidence="9">WD repeat-containing protein 78</fullName>
    </alternativeName>
</protein>
<feature type="region of interest" description="Disordered" evidence="11">
    <location>
        <begin position="802"/>
        <end position="834"/>
    </location>
</feature>
<reference evidence="12" key="2">
    <citation type="submission" date="2013-10" db="EMBL/GenBank/DDBJ databases">
        <authorList>
            <person name="Aslett M."/>
        </authorList>
    </citation>
    <scope>NUCLEOTIDE SEQUENCE [LARGE SCALE GENOMIC DNA]</scope>
    <source>
        <strain evidence="12">Houghton</strain>
    </source>
</reference>
<evidence type="ECO:0000256" key="9">
    <source>
        <dbReference type="ARBA" id="ARBA00041557"/>
    </source>
</evidence>
<feature type="region of interest" description="Disordered" evidence="11">
    <location>
        <begin position="1"/>
        <end position="67"/>
    </location>
</feature>
<evidence type="ECO:0000256" key="10">
    <source>
        <dbReference type="PROSITE-ProRule" id="PRU00221"/>
    </source>
</evidence>
<keyword evidence="7" id="KW-0966">Cell projection</keyword>
<dbReference type="InterPro" id="IPR015943">
    <property type="entry name" value="WD40/YVTN_repeat-like_dom_sf"/>
</dbReference>
<dbReference type="Gene3D" id="2.130.10.10">
    <property type="entry name" value="YVTN repeat-like/Quinoprotein amine dehydrogenase"/>
    <property type="match status" value="2"/>
</dbReference>
<evidence type="ECO:0000313" key="13">
    <source>
        <dbReference type="Proteomes" id="UP000030754"/>
    </source>
</evidence>
<evidence type="ECO:0000313" key="12">
    <source>
        <dbReference type="EMBL" id="CDJ68037.1"/>
    </source>
</evidence>
<comment type="subcellular location">
    <subcellularLocation>
        <location evidence="1">Cytoplasm</location>
        <location evidence="1">Cytoskeleton</location>
        <location evidence="1">Flagellum axoneme</location>
    </subcellularLocation>
</comment>
<dbReference type="PANTHER" id="PTHR12442:SF12">
    <property type="entry name" value="DYNEIN AXONEMAL INTERMEDIATE CHAIN 4"/>
    <property type="match status" value="1"/>
</dbReference>
<evidence type="ECO:0000256" key="4">
    <source>
        <dbReference type="ARBA" id="ARBA00022737"/>
    </source>
</evidence>
<name>U6MV26_9EIME</name>
<dbReference type="OrthoDB" id="347743at2759"/>
<evidence type="ECO:0000256" key="6">
    <source>
        <dbReference type="ARBA" id="ARBA00023212"/>
    </source>
</evidence>
<dbReference type="GO" id="GO:0045503">
    <property type="term" value="F:dynein light chain binding"/>
    <property type="evidence" value="ECO:0007669"/>
    <property type="project" value="TreeGrafter"/>
</dbReference>
<dbReference type="PANTHER" id="PTHR12442">
    <property type="entry name" value="DYNEIN INTERMEDIATE CHAIN"/>
    <property type="match status" value="1"/>
</dbReference>
<keyword evidence="3 10" id="KW-0853">WD repeat</keyword>
<proteinExistence type="predicted"/>
<feature type="region of interest" description="Disordered" evidence="11">
    <location>
        <begin position="537"/>
        <end position="558"/>
    </location>
</feature>
<dbReference type="AlphaFoldDB" id="U6MV26"/>
<dbReference type="GO" id="GO:0045504">
    <property type="term" value="F:dynein heavy chain binding"/>
    <property type="evidence" value="ECO:0007669"/>
    <property type="project" value="TreeGrafter"/>
</dbReference>
<dbReference type="RefSeq" id="XP_013436504.1">
    <property type="nucleotide sequence ID" value="XM_013581050.1"/>
</dbReference>
<dbReference type="VEuPathDB" id="ToxoDB:ENH_00047850"/>
<dbReference type="InterPro" id="IPR050687">
    <property type="entry name" value="Dynein_IC"/>
</dbReference>
<dbReference type="PROSITE" id="PS50294">
    <property type="entry name" value="WD_REPEATS_REGION"/>
    <property type="match status" value="1"/>
</dbReference>
<reference evidence="12" key="1">
    <citation type="submission" date="2013-10" db="EMBL/GenBank/DDBJ databases">
        <title>Genomic analysis of the causative agents of coccidiosis in chickens.</title>
        <authorList>
            <person name="Reid A.J."/>
            <person name="Blake D."/>
            <person name="Billington K."/>
            <person name="Browne H."/>
            <person name="Dunn M."/>
            <person name="Hung S."/>
            <person name="Kawahara F."/>
            <person name="Miranda-Saavedra D."/>
            <person name="Mourier T."/>
            <person name="Nagra H."/>
            <person name="Otto T.D."/>
            <person name="Rawlings N."/>
            <person name="Sanchez A."/>
            <person name="Sanders M."/>
            <person name="Subramaniam C."/>
            <person name="Tay Y."/>
            <person name="Dear P."/>
            <person name="Doerig C."/>
            <person name="Gruber A."/>
            <person name="Parkinson J."/>
            <person name="Shirley M."/>
            <person name="Wan K.L."/>
            <person name="Berriman M."/>
            <person name="Tomley F."/>
            <person name="Pain A."/>
        </authorList>
    </citation>
    <scope>NUCLEOTIDE SEQUENCE [LARGE SCALE GENOMIC DNA]</scope>
    <source>
        <strain evidence="12">Houghton</strain>
    </source>
</reference>
<evidence type="ECO:0000256" key="7">
    <source>
        <dbReference type="ARBA" id="ARBA00023273"/>
    </source>
</evidence>
<keyword evidence="2" id="KW-0963">Cytoplasm</keyword>
<dbReference type="GO" id="GO:0005858">
    <property type="term" value="C:axonemal dynein complex"/>
    <property type="evidence" value="ECO:0007669"/>
    <property type="project" value="TreeGrafter"/>
</dbReference>
<dbReference type="InterPro" id="IPR001680">
    <property type="entry name" value="WD40_rpt"/>
</dbReference>
<evidence type="ECO:0000256" key="5">
    <source>
        <dbReference type="ARBA" id="ARBA00023069"/>
    </source>
</evidence>
<dbReference type="SUPFAM" id="SSF101908">
    <property type="entry name" value="Putative isomerase YbhE"/>
    <property type="match status" value="1"/>
</dbReference>
<keyword evidence="5" id="KW-0969">Cilium</keyword>
<dbReference type="EMBL" id="HG725332">
    <property type="protein sequence ID" value="CDJ68037.1"/>
    <property type="molecule type" value="Genomic_DNA"/>
</dbReference>
<dbReference type="GO" id="GO:0003341">
    <property type="term" value="P:cilium movement"/>
    <property type="evidence" value="ECO:0007669"/>
    <property type="project" value="TreeGrafter"/>
</dbReference>
<keyword evidence="6" id="KW-0206">Cytoskeleton</keyword>
<evidence type="ECO:0000256" key="2">
    <source>
        <dbReference type="ARBA" id="ARBA00022490"/>
    </source>
</evidence>
<sequence length="834" mass="89090">MATHRPSLTASQPSSATGRGSVLSRRTSDFKQQNTTRRASISRETPIPKTSRATDSLEGPRAGGAEAGGELLVELEETETLLLFSKASSCAVMGSEEQQQIAARNKAYAELLAARAAVPRKFKTAHTQTLNPQQKLKAVATDSSALLSAAVAATPADIHDALTAKPRKPLTTSETLGKKQQKSLLLRVSPRDILISGLATLRSAGPPAAFRQRWGLLGGPSSSPHASLSRKSDFNASQAQQSLKARGRENTKRAAGSLLNKRSTGTGEGNRADTRQTDGSSSNFAPRRSQRQVLEETEESFLEESQEAASKEIDPKAGWKMAADGPLPAALAAAALRIEAALCQQQFHKQQMIYRSFRALQLAEDALEAQPTDMGSHTGIRTGFGEDAEEKQRDASDSDEAEDEQQSGGSRQQLKELLDFDGRALCDGHGVRALAYHPVHKDTLCAAYSSPAYDCSKRRTGKLLLWSIANPLHPQRVINCKTGVTTVEFGPSQPNLLAAATAAAAAAAAPARARRAAELEVLLGFCITARVACSPSALGERSSSSTSSSSSSSSSRSRRPCALLLSGGMVDGGVGVWDVRVPRDQPVLHSAGSEGVLGCQHSDTVWDLKWILKEGTEGLLTTGGDGQVLQWSMQKGLTHSVAMVVRRTANAQLLQVTARKKDMSRSRFFSYASGLSLDVAAHGDGSSLYFVSTDGGAIHKCSLAYNEQFLATYLSHKAPVRTVRLSPFSPNFLLSGSADWTVRLWPVARSEAEAEVFISTEAPSAVSDVCWYAPCAPVVVVGDDEGCISLVSIQEEAVPAYSRQEQQERLEQAFQARASQHQRGPAQEASAEAS</sequence>
<dbReference type="GeneID" id="25474937"/>
<evidence type="ECO:0000256" key="8">
    <source>
        <dbReference type="ARBA" id="ARBA00040002"/>
    </source>
</evidence>
<feature type="compositionally biased region" description="Polar residues" evidence="11">
    <location>
        <begin position="1"/>
        <end position="18"/>
    </location>
</feature>
<evidence type="ECO:0000256" key="3">
    <source>
        <dbReference type="ARBA" id="ARBA00022574"/>
    </source>
</evidence>
<dbReference type="Proteomes" id="UP000030754">
    <property type="component" value="Unassembled WGS sequence"/>
</dbReference>
<evidence type="ECO:0000256" key="1">
    <source>
        <dbReference type="ARBA" id="ARBA00004611"/>
    </source>
</evidence>